<evidence type="ECO:0000259" key="2">
    <source>
        <dbReference type="SMART" id="SM00829"/>
    </source>
</evidence>
<gene>
    <name evidence="3" type="ORF">CJ305_13155</name>
</gene>
<dbReference type="GO" id="GO:0016628">
    <property type="term" value="F:oxidoreductase activity, acting on the CH-CH group of donors, NAD or NADP as acceptor"/>
    <property type="evidence" value="ECO:0007669"/>
    <property type="project" value="InterPro"/>
</dbReference>
<accession>A0A2G1VPS0</accession>
<dbReference type="Proteomes" id="UP000229433">
    <property type="component" value="Unassembled WGS sequence"/>
</dbReference>
<dbReference type="Pfam" id="PF16884">
    <property type="entry name" value="ADH_N_2"/>
    <property type="match status" value="1"/>
</dbReference>
<dbReference type="AlphaFoldDB" id="A0A2G1VPS0"/>
<evidence type="ECO:0000256" key="1">
    <source>
        <dbReference type="ARBA" id="ARBA00023002"/>
    </source>
</evidence>
<dbReference type="SUPFAM" id="SSF51735">
    <property type="entry name" value="NAD(P)-binding Rossmann-fold domains"/>
    <property type="match status" value="1"/>
</dbReference>
<dbReference type="InterPro" id="IPR036291">
    <property type="entry name" value="NAD(P)-bd_dom_sf"/>
</dbReference>
<dbReference type="InterPro" id="IPR011032">
    <property type="entry name" value="GroES-like_sf"/>
</dbReference>
<dbReference type="InterPro" id="IPR013149">
    <property type="entry name" value="ADH-like_C"/>
</dbReference>
<dbReference type="SUPFAM" id="SSF50129">
    <property type="entry name" value="GroES-like"/>
    <property type="match status" value="2"/>
</dbReference>
<dbReference type="FunFam" id="3.40.50.720:FF:000121">
    <property type="entry name" value="Prostaglandin reductase 2"/>
    <property type="match status" value="1"/>
</dbReference>
<organism evidence="3 4">
    <name type="scientific">Leeuwenhoekiella nanhaiensis</name>
    <dbReference type="NCBI Taxonomy" id="1655491"/>
    <lineage>
        <taxon>Bacteria</taxon>
        <taxon>Pseudomonadati</taxon>
        <taxon>Bacteroidota</taxon>
        <taxon>Flavobacteriia</taxon>
        <taxon>Flavobacteriales</taxon>
        <taxon>Flavobacteriaceae</taxon>
        <taxon>Leeuwenhoekiella</taxon>
    </lineage>
</organism>
<protein>
    <submittedName>
        <fullName evidence="3">NADP-dependent oxidoreductase</fullName>
    </submittedName>
</protein>
<dbReference type="InterPro" id="IPR045010">
    <property type="entry name" value="MDR_fam"/>
</dbReference>
<dbReference type="InterPro" id="IPR041694">
    <property type="entry name" value="ADH_N_2"/>
</dbReference>
<comment type="caution">
    <text evidence="3">The sequence shown here is derived from an EMBL/GenBank/DDBJ whole genome shotgun (WGS) entry which is preliminary data.</text>
</comment>
<dbReference type="EMBL" id="NQXA01000011">
    <property type="protein sequence ID" value="PHQ28761.1"/>
    <property type="molecule type" value="Genomic_DNA"/>
</dbReference>
<feature type="domain" description="Enoyl reductase (ER)" evidence="2">
    <location>
        <begin position="15"/>
        <end position="329"/>
    </location>
</feature>
<evidence type="ECO:0000313" key="3">
    <source>
        <dbReference type="EMBL" id="PHQ28761.1"/>
    </source>
</evidence>
<proteinExistence type="predicted"/>
<dbReference type="OrthoDB" id="9805663at2"/>
<dbReference type="Gene3D" id="3.90.180.10">
    <property type="entry name" value="Medium-chain alcohol dehydrogenases, catalytic domain"/>
    <property type="match status" value="1"/>
</dbReference>
<dbReference type="Gene3D" id="3.40.50.720">
    <property type="entry name" value="NAD(P)-binding Rossmann-like Domain"/>
    <property type="match status" value="1"/>
</dbReference>
<dbReference type="SMART" id="SM00829">
    <property type="entry name" value="PKS_ER"/>
    <property type="match status" value="1"/>
</dbReference>
<reference evidence="3 4" key="1">
    <citation type="submission" date="2017-08" db="EMBL/GenBank/DDBJ databases">
        <title>The whole genome shortgun sequences of strain Leeuwenhoekiella nanhaiensis G18 from the South China Sea.</title>
        <authorList>
            <person name="Liu Q."/>
        </authorList>
    </citation>
    <scope>NUCLEOTIDE SEQUENCE [LARGE SCALE GENOMIC DNA]</scope>
    <source>
        <strain evidence="3 4">G18</strain>
    </source>
</reference>
<dbReference type="Pfam" id="PF00107">
    <property type="entry name" value="ADH_zinc_N"/>
    <property type="match status" value="1"/>
</dbReference>
<evidence type="ECO:0000313" key="4">
    <source>
        <dbReference type="Proteomes" id="UP000229433"/>
    </source>
</evidence>
<dbReference type="CDD" id="cd05288">
    <property type="entry name" value="PGDH"/>
    <property type="match status" value="1"/>
</dbReference>
<keyword evidence="1" id="KW-0560">Oxidoreductase</keyword>
<dbReference type="PANTHER" id="PTHR43205">
    <property type="entry name" value="PROSTAGLANDIN REDUCTASE"/>
    <property type="match status" value="1"/>
</dbReference>
<dbReference type="RefSeq" id="WP_099646753.1">
    <property type="nucleotide sequence ID" value="NZ_KZ319293.1"/>
</dbReference>
<dbReference type="PANTHER" id="PTHR43205:SF7">
    <property type="entry name" value="PROSTAGLANDIN REDUCTASE 1"/>
    <property type="match status" value="1"/>
</dbReference>
<sequence length="331" mass="35761">MNTAIHLQNRPTGRPDLSDFKFVEEEKPTPGEGEILLETKYISVDPYLRGRMVDAKSYIPPFELNKPITSGIIAEVKESKHPDFKAGDFVNGMLAWKEFQVSDGKGLTKVDPDQAPLSAYLGILGMTGLTAYFGLTDIGKPKAGETILVTGAAGAVGSVVGQLGKIFECKVVGIAGSDDKIDLITSDFGFDAGINYKTTDDMKAAVEEACPDGIDVFFDNVGGSIFDAVMANTNRGARVVLCGAIADYNKTETPTGPRVNTTLIKNSILMQGFTVGNYQSEFQKGIQKLAGWLKDDKLNYEETIVEGFKNTPQAFLDLFDGKNTGKMVVKI</sequence>
<dbReference type="InterPro" id="IPR020843">
    <property type="entry name" value="ER"/>
</dbReference>
<keyword evidence="4" id="KW-1185">Reference proteome</keyword>
<name>A0A2G1VPS0_9FLAO</name>